<dbReference type="PANTHER" id="PTHR38041">
    <property type="entry name" value="CHORISMATE MUTASE"/>
    <property type="match status" value="1"/>
</dbReference>
<feature type="domain" description="Chorismate mutase" evidence="3">
    <location>
        <begin position="7"/>
        <end position="98"/>
    </location>
</feature>
<dbReference type="GO" id="GO:0009697">
    <property type="term" value="P:salicylic acid biosynthetic process"/>
    <property type="evidence" value="ECO:0007669"/>
    <property type="project" value="TreeGrafter"/>
</dbReference>
<reference evidence="4 5" key="1">
    <citation type="journal article" date="2007" name="Appl. Environ. Microbiol.">
        <title>Rhizobial factors required for stem nodule maturation and maintenance in Sesbania rostrata-Azorhizobium caulinodans ORS571 symbiosis.</title>
        <authorList>
            <person name="Suzuki S."/>
            <person name="Aono T."/>
            <person name="Lee KB."/>
            <person name="Suzuki T."/>
            <person name="Liu CT."/>
            <person name="Miwa H."/>
            <person name="Wakao S."/>
            <person name="Iki T."/>
            <person name="Oyaizu H."/>
        </authorList>
    </citation>
    <scope>NUCLEOTIDE SEQUENCE [LARGE SCALE GENOMIC DNA]</scope>
    <source>
        <strain evidence="5">ATCC 43989 / DSM 5975 / JCM 20966 / LMG 6465 / NBRC 14845 / NCIMB 13405 / ORS 571</strain>
    </source>
</reference>
<protein>
    <recommendedName>
        <fullName evidence="1">chorismate mutase</fullName>
        <ecNumber evidence="1">5.4.99.5</ecNumber>
    </recommendedName>
</protein>
<sequence>MISEQEAAARRLLKHLRGEIDAIDDRLVDLLTTRLGVVERVIAIKTDAGIPALLPDRVEEVVARVRSRAQDTGLPPDLSEKLWRTLIQWTIDYEDARLGRDG</sequence>
<reference evidence="4 5" key="4">
    <citation type="journal article" date="2009" name="Appl. Environ. Microbiol.">
        <title>Comparative genome-wide transcriptional profiling of Azorhizobium caulinodans ORS571 grown under free-living and symbiotic conditions.</title>
        <authorList>
            <person name="Tsukada S."/>
            <person name="Aono T."/>
            <person name="Akiba N."/>
            <person name="Lee KB."/>
            <person name="Liu CT."/>
            <person name="Toyazaki H."/>
            <person name="Oyaizu H."/>
        </authorList>
    </citation>
    <scope>NUCLEOTIDE SEQUENCE [LARGE SCALE GENOMIC DNA]</scope>
    <source>
        <strain evidence="5">ATCC 43989 / DSM 5975 / JCM 20966 / LMG 6465 / NBRC 14845 / NCIMB 13405 / ORS 571</strain>
    </source>
</reference>
<evidence type="ECO:0000259" key="3">
    <source>
        <dbReference type="PROSITE" id="PS51168"/>
    </source>
</evidence>
<dbReference type="InterPro" id="IPR036979">
    <property type="entry name" value="CM_dom_sf"/>
</dbReference>
<reference evidence="4 5" key="6">
    <citation type="journal article" date="2011" name="Appl. Environ. Microbiol.">
        <title>Involvement of the azorhizobial chromosome partition gene (parA) in the onset of bacteroid differentiation during Sesbania rostrata stem nodule development.</title>
        <authorList>
            <person name="Liu CT."/>
            <person name="Lee KB."/>
            <person name="Wang YS."/>
            <person name="Peng MH."/>
            <person name="Lee KT."/>
            <person name="Suzuki S."/>
            <person name="Suzuki T."/>
            <person name="Oyaizu H."/>
        </authorList>
    </citation>
    <scope>NUCLEOTIDE SEQUENCE [LARGE SCALE GENOMIC DNA]</scope>
    <source>
        <strain evidence="5">ATCC 43989 / DSM 5975 / JCM 20966 / LMG 6465 / NBRC 14845 / NCIMB 13405 / ORS 571</strain>
    </source>
</reference>
<organism evidence="4 5">
    <name type="scientific">Azorhizobium caulinodans (strain ATCC 43989 / DSM 5975 / JCM 20966 / LMG 6465 / NBRC 14845 / NCIMB 13405 / ORS 571)</name>
    <dbReference type="NCBI Taxonomy" id="438753"/>
    <lineage>
        <taxon>Bacteria</taxon>
        <taxon>Pseudomonadati</taxon>
        <taxon>Pseudomonadota</taxon>
        <taxon>Alphaproteobacteria</taxon>
        <taxon>Hyphomicrobiales</taxon>
        <taxon>Xanthobacteraceae</taxon>
        <taxon>Azorhizobium</taxon>
    </lineage>
</organism>
<reference evidence="5" key="2">
    <citation type="submission" date="2007-04" db="EMBL/GenBank/DDBJ databases">
        <title>Complete genome sequence of the nitrogen-fixing bacterium Azorhizobium caulinodans ORS571.</title>
        <authorList>
            <person name="Lee K.B."/>
            <person name="Backer P.D."/>
            <person name="Aono T."/>
            <person name="Liu C.T."/>
            <person name="Suzuki S."/>
            <person name="Suzuki T."/>
            <person name="Kaneko T."/>
            <person name="Yamada M."/>
            <person name="Tabata S."/>
            <person name="Kupfer D.M."/>
            <person name="Najar F.Z."/>
            <person name="Wiley G.B."/>
            <person name="Roe B."/>
            <person name="Binnewies T."/>
            <person name="Ussery D."/>
            <person name="Vereecke D."/>
            <person name="Gevers D."/>
            <person name="Holsters M."/>
            <person name="Oyaizu H."/>
        </authorList>
    </citation>
    <scope>NUCLEOTIDE SEQUENCE [LARGE SCALE GENOMIC DNA]</scope>
    <source>
        <strain evidence="5">ATCC 43989 / DSM 5975 / JCM 20966 / LMG 6465 / NBRC 14845 / NCIMB 13405 / ORS 571</strain>
    </source>
</reference>
<keyword evidence="5" id="KW-1185">Reference proteome</keyword>
<evidence type="ECO:0000256" key="1">
    <source>
        <dbReference type="ARBA" id="ARBA00012404"/>
    </source>
</evidence>
<evidence type="ECO:0000313" key="4">
    <source>
        <dbReference type="EMBL" id="BAF88843.1"/>
    </source>
</evidence>
<dbReference type="InterPro" id="IPR036263">
    <property type="entry name" value="Chorismate_II_sf"/>
</dbReference>
<keyword evidence="2" id="KW-0413">Isomerase</keyword>
<dbReference type="STRING" id="438753.AZC_2845"/>
<dbReference type="eggNOG" id="COG1605">
    <property type="taxonomic scope" value="Bacteria"/>
</dbReference>
<dbReference type="EMBL" id="AP009384">
    <property type="protein sequence ID" value="BAF88843.1"/>
    <property type="molecule type" value="Genomic_DNA"/>
</dbReference>
<reference evidence="4 5" key="5">
    <citation type="journal article" date="2010" name="Appl. Environ. Microbiol.">
        <title>phrR-like gene praR of Azorhizobium caulinodans ORS571 is essential for symbiosis with Sesbania rostrata and is involved in expression of reb genes.</title>
        <authorList>
            <person name="Akiba N."/>
            <person name="Aono T."/>
            <person name="Toyazaki H."/>
            <person name="Sato S."/>
            <person name="Oyaizu H."/>
        </authorList>
    </citation>
    <scope>NUCLEOTIDE SEQUENCE [LARGE SCALE GENOMIC DNA]</scope>
    <source>
        <strain evidence="5">ATCC 43989 / DSM 5975 / JCM 20966 / LMG 6465 / NBRC 14845 / NCIMB 13405 / ORS 571</strain>
    </source>
</reference>
<dbReference type="EC" id="5.4.99.5" evidence="1"/>
<evidence type="ECO:0000256" key="2">
    <source>
        <dbReference type="ARBA" id="ARBA00023235"/>
    </source>
</evidence>
<reference evidence="4 5" key="3">
    <citation type="journal article" date="2008" name="BMC Genomics">
        <title>The genome of the versatile nitrogen fixer Azorhizobium caulinodans ORS571.</title>
        <authorList>
            <person name="Lee KB."/>
            <person name="Backer P.D."/>
            <person name="Aono T."/>
            <person name="Liu CT."/>
            <person name="Suzuki S."/>
            <person name="Suzuki T."/>
            <person name="Kaneko T."/>
            <person name="Yamada M."/>
            <person name="Tabata S."/>
            <person name="Kupfer D.M."/>
            <person name="Najar F.Z."/>
            <person name="Wiley G.B."/>
            <person name="Roe B."/>
            <person name="Binnewies T.T."/>
            <person name="Ussery D.W."/>
            <person name="D'Haeze W."/>
            <person name="Herder J.D."/>
            <person name="Gevers D."/>
            <person name="Vereecke D."/>
            <person name="Holsters M."/>
            <person name="Oyaizu H."/>
        </authorList>
    </citation>
    <scope>NUCLEOTIDE SEQUENCE [LARGE SCALE GENOMIC DNA]</scope>
    <source>
        <strain evidence="5">ATCC 43989 / DSM 5975 / JCM 20966 / LMG 6465 / NBRC 14845 / NCIMB 13405 / ORS 571</strain>
    </source>
</reference>
<dbReference type="AlphaFoldDB" id="A8I9Y0"/>
<dbReference type="GO" id="GO:0004106">
    <property type="term" value="F:chorismate mutase activity"/>
    <property type="evidence" value="ECO:0007669"/>
    <property type="project" value="UniProtKB-EC"/>
</dbReference>
<dbReference type="SMART" id="SM00830">
    <property type="entry name" value="CM_2"/>
    <property type="match status" value="1"/>
</dbReference>
<dbReference type="Gene3D" id="1.20.59.10">
    <property type="entry name" value="Chorismate mutase"/>
    <property type="match status" value="1"/>
</dbReference>
<proteinExistence type="predicted"/>
<dbReference type="InterPro" id="IPR051331">
    <property type="entry name" value="Chorismate_mutase-related"/>
</dbReference>
<dbReference type="Proteomes" id="UP000000270">
    <property type="component" value="Chromosome"/>
</dbReference>
<gene>
    <name evidence="4" type="ordered locus">AZC_2845</name>
</gene>
<evidence type="ECO:0000313" key="5">
    <source>
        <dbReference type="Proteomes" id="UP000000270"/>
    </source>
</evidence>
<name>A8I9Y0_AZOC5</name>
<dbReference type="InterPro" id="IPR002701">
    <property type="entry name" value="CM_II_prokaryot"/>
</dbReference>
<dbReference type="KEGG" id="azc:AZC_2845"/>
<dbReference type="SUPFAM" id="SSF48600">
    <property type="entry name" value="Chorismate mutase II"/>
    <property type="match status" value="1"/>
</dbReference>
<accession>A8I9Y0</accession>
<dbReference type="GO" id="GO:0046417">
    <property type="term" value="P:chorismate metabolic process"/>
    <property type="evidence" value="ECO:0007669"/>
    <property type="project" value="InterPro"/>
</dbReference>
<dbReference type="HOGENOM" id="CLU_131518_2_0_5"/>
<dbReference type="Pfam" id="PF01817">
    <property type="entry name" value="CM_2"/>
    <property type="match status" value="1"/>
</dbReference>
<dbReference type="PROSITE" id="PS51168">
    <property type="entry name" value="CHORISMATE_MUT_2"/>
    <property type="match status" value="1"/>
</dbReference>
<dbReference type="PANTHER" id="PTHR38041:SF1">
    <property type="entry name" value="CHORISMATE MUTASE"/>
    <property type="match status" value="1"/>
</dbReference>